<feature type="domain" description="AAA" evidence="2">
    <location>
        <begin position="4"/>
        <end position="175"/>
    </location>
</feature>
<dbReference type="Proteomes" id="UP000017840">
    <property type="component" value="Unassembled WGS sequence"/>
</dbReference>
<dbReference type="Pfam" id="PF13614">
    <property type="entry name" value="AAA_31"/>
    <property type="match status" value="1"/>
</dbReference>
<dbReference type="CDD" id="cd02042">
    <property type="entry name" value="ParAB_family"/>
    <property type="match status" value="1"/>
</dbReference>
<dbReference type="PANTHER" id="PTHR13696:SF99">
    <property type="entry name" value="COBYRINIC ACID AC-DIAMIDE SYNTHASE"/>
    <property type="match status" value="1"/>
</dbReference>
<keyword evidence="4" id="KW-1185">Reference proteome</keyword>
<dbReference type="STRING" id="1324957.K933_02366"/>
<reference evidence="3 4" key="1">
    <citation type="journal article" date="2013" name="Genome Announc.">
        <title>Draft Genome Sequence of 'Candidatus Halobonum tyrrellensis' Strain G22, Isolated from the Hypersaline Waters of Lake Tyrrell, Australia.</title>
        <authorList>
            <person name="Ugalde J.A."/>
            <person name="Narasingarao P."/>
            <person name="Kuo S."/>
            <person name="Podell S."/>
            <person name="Allen E.E."/>
        </authorList>
    </citation>
    <scope>NUCLEOTIDE SEQUENCE [LARGE SCALE GENOMIC DNA]</scope>
    <source>
        <strain evidence="3 4">G22</strain>
    </source>
</reference>
<protein>
    <submittedName>
        <fullName evidence="3">ParA domain-containing protein</fullName>
    </submittedName>
</protein>
<dbReference type="SUPFAM" id="SSF52540">
    <property type="entry name" value="P-loop containing nucleoside triphosphate hydrolases"/>
    <property type="match status" value="1"/>
</dbReference>
<sequence>MTVKIASTNQKGGVGKSSNSVNLAGAFASRGYDVLLVDADPQGYSTRTLGFTDQYNTQSPNLADAFNEPTEYDLADIILRHAEFDILPSNVAMFSLQQDLIAAGWKPRERLSMLFEQFEGEYDYIVVDAPPSLGVINDNVLLACQNMVIPVEPMDSSIHALDILLNQIETLEERYGVEIEQSAVVISNVHYPLDNDQKENIQFFHDTFDGRCPVHEIRHRAAIKRSLSAGGSIFGEDAEETDMTENYLRLATDLEEPAEVTP</sequence>
<keyword evidence="1" id="KW-0175">Coiled coil</keyword>
<dbReference type="PANTHER" id="PTHR13696">
    <property type="entry name" value="P-LOOP CONTAINING NUCLEOSIDE TRIPHOSPHATE HYDROLASE"/>
    <property type="match status" value="1"/>
</dbReference>
<dbReference type="EMBL" id="ASGZ01000005">
    <property type="protein sequence ID" value="ESP89790.1"/>
    <property type="molecule type" value="Genomic_DNA"/>
</dbReference>
<dbReference type="InterPro" id="IPR027417">
    <property type="entry name" value="P-loop_NTPase"/>
</dbReference>
<dbReference type="Gene3D" id="3.40.50.300">
    <property type="entry name" value="P-loop containing nucleotide triphosphate hydrolases"/>
    <property type="match status" value="1"/>
</dbReference>
<organism evidence="3 4">
    <name type="scientific">Candidatus Halobonum tyrrellensis G22</name>
    <dbReference type="NCBI Taxonomy" id="1324957"/>
    <lineage>
        <taxon>Archaea</taxon>
        <taxon>Methanobacteriati</taxon>
        <taxon>Methanobacteriota</taxon>
        <taxon>Stenosarchaea group</taxon>
        <taxon>Halobacteria</taxon>
        <taxon>Halobacteriales</taxon>
        <taxon>Haloferacaceae</taxon>
        <taxon>Candidatus Halobonum</taxon>
    </lineage>
</organism>
<dbReference type="InterPro" id="IPR050678">
    <property type="entry name" value="DNA_Partitioning_ATPase"/>
</dbReference>
<dbReference type="InterPro" id="IPR025669">
    <property type="entry name" value="AAA_dom"/>
</dbReference>
<comment type="caution">
    <text evidence="3">The sequence shown here is derived from an EMBL/GenBank/DDBJ whole genome shotgun (WGS) entry which is preliminary data.</text>
</comment>
<dbReference type="RefSeq" id="WP_023393065.1">
    <property type="nucleotide sequence ID" value="NZ_ASGZ01000005.1"/>
</dbReference>
<dbReference type="AlphaFoldDB" id="V4HGG1"/>
<evidence type="ECO:0000313" key="4">
    <source>
        <dbReference type="Proteomes" id="UP000017840"/>
    </source>
</evidence>
<gene>
    <name evidence="3" type="ORF">K933_02366</name>
</gene>
<evidence type="ECO:0000259" key="2">
    <source>
        <dbReference type="Pfam" id="PF13614"/>
    </source>
</evidence>
<dbReference type="eggNOG" id="arCOG00586">
    <property type="taxonomic scope" value="Archaea"/>
</dbReference>
<dbReference type="OrthoDB" id="36110at2157"/>
<feature type="coiled-coil region" evidence="1">
    <location>
        <begin position="154"/>
        <end position="181"/>
    </location>
</feature>
<proteinExistence type="predicted"/>
<accession>V4HGG1</accession>
<evidence type="ECO:0000313" key="3">
    <source>
        <dbReference type="EMBL" id="ESP89790.1"/>
    </source>
</evidence>
<evidence type="ECO:0000256" key="1">
    <source>
        <dbReference type="SAM" id="Coils"/>
    </source>
</evidence>
<name>V4HGG1_9EURY</name>